<keyword evidence="2" id="KW-0689">Ribosomal protein</keyword>
<dbReference type="Proteomes" id="UP001162131">
    <property type="component" value="Unassembled WGS sequence"/>
</dbReference>
<keyword evidence="5" id="KW-1185">Reference proteome</keyword>
<evidence type="ECO:0008006" key="6">
    <source>
        <dbReference type="Google" id="ProtNLM"/>
    </source>
</evidence>
<dbReference type="GO" id="GO:0003723">
    <property type="term" value="F:RNA binding"/>
    <property type="evidence" value="ECO:0007669"/>
    <property type="project" value="TreeGrafter"/>
</dbReference>
<dbReference type="InterPro" id="IPR020568">
    <property type="entry name" value="Ribosomal_Su5_D2-typ_SF"/>
</dbReference>
<dbReference type="GO" id="GO:0005763">
    <property type="term" value="C:mitochondrial small ribosomal subunit"/>
    <property type="evidence" value="ECO:0007669"/>
    <property type="project" value="TreeGrafter"/>
</dbReference>
<evidence type="ECO:0000256" key="1">
    <source>
        <dbReference type="ARBA" id="ARBA00005251"/>
    </source>
</evidence>
<evidence type="ECO:0000313" key="4">
    <source>
        <dbReference type="EMBL" id="CAG9331629.1"/>
    </source>
</evidence>
<comment type="caution">
    <text evidence="4">The sequence shown here is derived from an EMBL/GenBank/DDBJ whole genome shotgun (WGS) entry which is preliminary data.</text>
</comment>
<dbReference type="SUPFAM" id="SSF54211">
    <property type="entry name" value="Ribosomal protein S5 domain 2-like"/>
    <property type="match status" value="1"/>
</dbReference>
<dbReference type="EMBL" id="CAJZBQ010000053">
    <property type="protein sequence ID" value="CAG9331629.1"/>
    <property type="molecule type" value="Genomic_DNA"/>
</dbReference>
<comment type="similarity">
    <text evidence="1">Belongs to the universal ribosomal protein uS9 family.</text>
</comment>
<protein>
    <recommendedName>
        <fullName evidence="6">Ribosomal protein S9</fullName>
    </recommendedName>
</protein>
<name>A0AAU9K3R7_9CILI</name>
<proteinExistence type="inferred from homology"/>
<dbReference type="InterPro" id="IPR000754">
    <property type="entry name" value="Ribosomal_uS9"/>
</dbReference>
<reference evidence="4" key="1">
    <citation type="submission" date="2021-09" db="EMBL/GenBank/DDBJ databases">
        <authorList>
            <consortium name="AG Swart"/>
            <person name="Singh M."/>
            <person name="Singh A."/>
            <person name="Seah K."/>
            <person name="Emmerich C."/>
        </authorList>
    </citation>
    <scope>NUCLEOTIDE SEQUENCE</scope>
    <source>
        <strain evidence="4">ATCC30299</strain>
    </source>
</reference>
<evidence type="ECO:0000256" key="3">
    <source>
        <dbReference type="ARBA" id="ARBA00023274"/>
    </source>
</evidence>
<evidence type="ECO:0000313" key="5">
    <source>
        <dbReference type="Proteomes" id="UP001162131"/>
    </source>
</evidence>
<dbReference type="Gene3D" id="3.30.230.10">
    <property type="match status" value="1"/>
</dbReference>
<dbReference type="Pfam" id="PF00380">
    <property type="entry name" value="Ribosomal_S9"/>
    <property type="match status" value="1"/>
</dbReference>
<dbReference type="InterPro" id="IPR014721">
    <property type="entry name" value="Ribsml_uS5_D2-typ_fold_subgr"/>
</dbReference>
<accession>A0AAU9K3R7</accession>
<evidence type="ECO:0000256" key="2">
    <source>
        <dbReference type="ARBA" id="ARBA00022980"/>
    </source>
</evidence>
<keyword evidence="3" id="KW-0687">Ribonucleoprotein</keyword>
<dbReference type="GO" id="GO:0006412">
    <property type="term" value="P:translation"/>
    <property type="evidence" value="ECO:0007669"/>
    <property type="project" value="InterPro"/>
</dbReference>
<dbReference type="PANTHER" id="PTHR21569:SF1">
    <property type="entry name" value="SMALL RIBOSOMAL SUBUNIT PROTEIN US9M"/>
    <property type="match status" value="1"/>
</dbReference>
<sequence length="623" mass="72881">MAMLRHKHMGLSRNFSEYRNFTKNTVIYPHNDMTKFQNFRNAKQLLVQGNRRMWNTLKNDKFKNSVKTYLGIKEKEWNFHNVSQIDRISSPEVHRKDIEDSMKSFGWTNDLIDAKEHQQDTGGANVRSALSKLGFNDLKSLYSTIPKADINSEKGRIHTKIFKESNKGKSPYHGIEYEDFPESKQHPEPIGYFSEDWSDIEDKKEAANRRKQLLRNEKIFEETGMTPEPIANSPDDSDWEHTAIIYHPGTHLIPQWLRAEFRQLKLKLQRHTYSRTHIDVFREKFDGQKSPFKLFDVKGRIQAKDYKLQESEVKPRVPSFKQLMQTSEEKISLNHPDLEYQLQRDNYEGNEHFVPRYMHKDHTQEDFDWGFTDKIEDSVIPQAYYGEMNPRLDPKLAVEWSDLGHESMAKINFEPKPKNKVAARIHAMVKTDGFFDHFLDNQITYWGELFVGLNQVGGEKYRPARVKAVLPWEYMIAEVFRPKEDIRDNDPIADSKGRSYATGKRKKAFAHCYVVPGTGRITVNGMNMTEYFYDMVSRDRLVRPFKVTDTMCELDAKVFVRGGGIMGKSDAAMLAIAHAVGKQYPALKPFLRKFGLLKQDIRNVEQKKTSHYKARKSYPWVKR</sequence>
<organism evidence="4 5">
    <name type="scientific">Blepharisma stoltei</name>
    <dbReference type="NCBI Taxonomy" id="1481888"/>
    <lineage>
        <taxon>Eukaryota</taxon>
        <taxon>Sar</taxon>
        <taxon>Alveolata</taxon>
        <taxon>Ciliophora</taxon>
        <taxon>Postciliodesmatophora</taxon>
        <taxon>Heterotrichea</taxon>
        <taxon>Heterotrichida</taxon>
        <taxon>Blepharismidae</taxon>
        <taxon>Blepharisma</taxon>
    </lineage>
</organism>
<gene>
    <name evidence="4" type="ORF">BSTOLATCC_MIC53694</name>
</gene>
<dbReference type="PANTHER" id="PTHR21569">
    <property type="entry name" value="RIBOSOMAL PROTEIN S9"/>
    <property type="match status" value="1"/>
</dbReference>
<dbReference type="AlphaFoldDB" id="A0AAU9K3R7"/>
<dbReference type="GO" id="GO:0003735">
    <property type="term" value="F:structural constituent of ribosome"/>
    <property type="evidence" value="ECO:0007669"/>
    <property type="project" value="InterPro"/>
</dbReference>